<protein>
    <submittedName>
        <fullName evidence="2">Uncharacterized protein</fullName>
    </submittedName>
</protein>
<accession>A0A0G4H2B6</accession>
<dbReference type="Proteomes" id="UP000041254">
    <property type="component" value="Unassembled WGS sequence"/>
</dbReference>
<sequence length="839" mass="92639">MRGGSVGMGAGRGRPMVRKEEEDGQRNTPLADRLPQGVGCDGHPPSAMPHPIAGALTPPREPIPKAKRPPAAANSASQQIRSTPHSPADPFIHSPTVRCLRRQMEAGATGAYTARERHQPPPPPRGAPSPTPLQRDASGGEGGQRHIGMALTHQEDRGALTTRDSIKIARPIIPRARSLVKNKSPIIQLLLQQQQQEEEEVNLMRSVPLRLLAQPSDLSVGLDAFVPARGNLEPYGAPKGDPISSTPNRPTVVIPPLLALPESLFVAHISPLLGTKPIIAALGPAHRQMHKISRSPQTHTTLHLSRGDLRKTITNRQMAAWWPSFSKVRRATLRCAPTTGVVELIENASQTLEVLQGGCWCRCRSECGCRPSACESPQDWLRRRQLMGPRRSRMAMTFPKLTRVKAAGGWVCVAGFRRWAFRALVEIDLSATDFDDNRWLPHWLPKAKESVTETAKERPRAKMTLEAYDLTQPLSDAVKPFIKRLSVRVEGFGPPQVHGRHLDGLQLEELNLRVFPRPTFTWILTYNLTAAGELNLSPLPIFTDRLIQYLEDVPPTCVPTGNLTFDWSDCKHPEGREVTFELVPQLDRLRQHPYGTRILAAVASAATCVELLSGLGYGETVPDVVLERMARIVFSNATMVKLWPDSHRDSEPLPDAFVSRLSARMFPRVTALHAARKEHVREEVVRRVTKFSSVRQAIAKCPLLDEIGLRDCPGDLTVDRLGGNTEVQSRLLKVGFYAVEERKKGSNCGYDKSVRLLSLFPRGLSLARRCSDPSPSAVLTPYTSLYTSIDDGLSVPEALLAHVGLRCPGFMARQLSERVQEKLMDTISAGLREQKGGSR</sequence>
<gene>
    <name evidence="2" type="ORF">Vbra_19392</name>
</gene>
<feature type="region of interest" description="Disordered" evidence="1">
    <location>
        <begin position="1"/>
        <end position="92"/>
    </location>
</feature>
<proteinExistence type="predicted"/>
<name>A0A0G4H2B6_VITBC</name>
<feature type="region of interest" description="Disordered" evidence="1">
    <location>
        <begin position="112"/>
        <end position="145"/>
    </location>
</feature>
<feature type="compositionally biased region" description="Polar residues" evidence="1">
    <location>
        <begin position="74"/>
        <end position="85"/>
    </location>
</feature>
<dbReference type="AlphaFoldDB" id="A0A0G4H2B6"/>
<dbReference type="PhylomeDB" id="A0A0G4H2B6"/>
<feature type="compositionally biased region" description="Gly residues" evidence="1">
    <location>
        <begin position="1"/>
        <end position="12"/>
    </location>
</feature>
<feature type="compositionally biased region" description="Pro residues" evidence="1">
    <location>
        <begin position="120"/>
        <end position="131"/>
    </location>
</feature>
<reference evidence="2 3" key="1">
    <citation type="submission" date="2014-11" db="EMBL/GenBank/DDBJ databases">
        <authorList>
            <person name="Zhu J."/>
            <person name="Qi W."/>
            <person name="Song R."/>
        </authorList>
    </citation>
    <scope>NUCLEOTIDE SEQUENCE [LARGE SCALE GENOMIC DNA]</scope>
</reference>
<keyword evidence="3" id="KW-1185">Reference proteome</keyword>
<organism evidence="2 3">
    <name type="scientific">Vitrella brassicaformis (strain CCMP3155)</name>
    <dbReference type="NCBI Taxonomy" id="1169540"/>
    <lineage>
        <taxon>Eukaryota</taxon>
        <taxon>Sar</taxon>
        <taxon>Alveolata</taxon>
        <taxon>Colpodellida</taxon>
        <taxon>Vitrellaceae</taxon>
        <taxon>Vitrella</taxon>
    </lineage>
</organism>
<evidence type="ECO:0000256" key="1">
    <source>
        <dbReference type="SAM" id="MobiDB-lite"/>
    </source>
</evidence>
<dbReference type="InParanoid" id="A0A0G4H2B6"/>
<dbReference type="VEuPathDB" id="CryptoDB:Vbra_19392"/>
<dbReference type="EMBL" id="CDMY01000954">
    <property type="protein sequence ID" value="CEM37793.1"/>
    <property type="molecule type" value="Genomic_DNA"/>
</dbReference>
<evidence type="ECO:0000313" key="2">
    <source>
        <dbReference type="EMBL" id="CEM37793.1"/>
    </source>
</evidence>
<evidence type="ECO:0000313" key="3">
    <source>
        <dbReference type="Proteomes" id="UP000041254"/>
    </source>
</evidence>